<evidence type="ECO:0000256" key="2">
    <source>
        <dbReference type="ARBA" id="ARBA00004742"/>
    </source>
</evidence>
<dbReference type="EC" id="4.1.1.32" evidence="5"/>
<dbReference type="GO" id="GO:0004613">
    <property type="term" value="F:phosphoenolpyruvate carboxykinase (GTP) activity"/>
    <property type="evidence" value="ECO:0007669"/>
    <property type="project" value="UniProtKB-EC"/>
</dbReference>
<dbReference type="Pfam" id="PF17297">
    <property type="entry name" value="PEPCK_N"/>
    <property type="match status" value="1"/>
</dbReference>
<dbReference type="EMBL" id="GL349455">
    <property type="protein sequence ID" value="KNC49385.1"/>
    <property type="molecule type" value="Genomic_DNA"/>
</dbReference>
<dbReference type="GO" id="GO:0016301">
    <property type="term" value="F:kinase activity"/>
    <property type="evidence" value="ECO:0007669"/>
    <property type="project" value="UniProtKB-KW"/>
</dbReference>
<dbReference type="PIRSF" id="PIRSF001348">
    <property type="entry name" value="PEP_carboxykinase_GTP"/>
    <property type="match status" value="1"/>
</dbReference>
<dbReference type="OMA" id="GPTNNWV"/>
<evidence type="ECO:0000313" key="16">
    <source>
        <dbReference type="EMBL" id="KNC49385.1"/>
    </source>
</evidence>
<keyword evidence="11" id="KW-0464">Manganese</keyword>
<evidence type="ECO:0000256" key="13">
    <source>
        <dbReference type="SAM" id="SignalP"/>
    </source>
</evidence>
<dbReference type="GO" id="GO:0006107">
    <property type="term" value="P:oxaloacetate metabolic process"/>
    <property type="evidence" value="ECO:0007669"/>
    <property type="project" value="TreeGrafter"/>
</dbReference>
<dbReference type="GeneID" id="25564812"/>
<keyword evidence="13" id="KW-0732">Signal</keyword>
<dbReference type="SUPFAM" id="SSF53795">
    <property type="entry name" value="PEP carboxykinase-like"/>
    <property type="match status" value="1"/>
</dbReference>
<dbReference type="InterPro" id="IPR018091">
    <property type="entry name" value="PEP_carboxykin_GTP_CS"/>
</dbReference>
<dbReference type="InterPro" id="IPR035077">
    <property type="entry name" value="PEP_carboxykinase_GTP_C"/>
</dbReference>
<keyword evidence="6" id="KW-0312">Gluconeogenesis</keyword>
<keyword evidence="9" id="KW-0210">Decarboxylase</keyword>
<dbReference type="GO" id="GO:0030145">
    <property type="term" value="F:manganese ion binding"/>
    <property type="evidence" value="ECO:0007669"/>
    <property type="project" value="TreeGrafter"/>
</dbReference>
<protein>
    <recommendedName>
        <fullName evidence="5">phosphoenolpyruvate carboxykinase (GTP)</fullName>
        <ecNumber evidence="5">4.1.1.32</ecNumber>
    </recommendedName>
</protein>
<dbReference type="GO" id="GO:0071333">
    <property type="term" value="P:cellular response to glucose stimulus"/>
    <property type="evidence" value="ECO:0007669"/>
    <property type="project" value="TreeGrafter"/>
</dbReference>
<dbReference type="GO" id="GO:0005829">
    <property type="term" value="C:cytosol"/>
    <property type="evidence" value="ECO:0007669"/>
    <property type="project" value="TreeGrafter"/>
</dbReference>
<reference evidence="16 17" key="1">
    <citation type="submission" date="2010-05" db="EMBL/GenBank/DDBJ databases">
        <title>The Genome Sequence of Thecamonas trahens ATCC 50062.</title>
        <authorList>
            <consortium name="The Broad Institute Genome Sequencing Platform"/>
            <person name="Russ C."/>
            <person name="Cuomo C."/>
            <person name="Shea T."/>
            <person name="Young S.K."/>
            <person name="Zeng Q."/>
            <person name="Koehrsen M."/>
            <person name="Haas B."/>
            <person name="Borodovsky M."/>
            <person name="Guigo R."/>
            <person name="Alvarado L."/>
            <person name="Berlin A."/>
            <person name="Bochicchio J."/>
            <person name="Borenstein D."/>
            <person name="Chapman S."/>
            <person name="Chen Z."/>
            <person name="Freedman E."/>
            <person name="Gellesch M."/>
            <person name="Goldberg J."/>
            <person name="Griggs A."/>
            <person name="Gujja S."/>
            <person name="Heilman E."/>
            <person name="Heiman D."/>
            <person name="Hepburn T."/>
            <person name="Howarth C."/>
            <person name="Jen D."/>
            <person name="Larson L."/>
            <person name="Mehta T."/>
            <person name="Park D."/>
            <person name="Pearson M."/>
            <person name="Roberts A."/>
            <person name="Saif S."/>
            <person name="Shenoy N."/>
            <person name="Sisk P."/>
            <person name="Stolte C."/>
            <person name="Sykes S."/>
            <person name="Thomson T."/>
            <person name="Walk T."/>
            <person name="White J."/>
            <person name="Yandava C."/>
            <person name="Burger G."/>
            <person name="Gray M.W."/>
            <person name="Holland P.W.H."/>
            <person name="King N."/>
            <person name="Lang F.B.F."/>
            <person name="Roger A.J."/>
            <person name="Ruiz-Trillo I."/>
            <person name="Lander E."/>
            <person name="Nusbaum C."/>
        </authorList>
    </citation>
    <scope>NUCLEOTIDE SEQUENCE [LARGE SCALE GENOMIC DNA]</scope>
    <source>
        <strain evidence="16 17">ATCC 50062</strain>
    </source>
</reference>
<dbReference type="GO" id="GO:0033993">
    <property type="term" value="P:response to lipid"/>
    <property type="evidence" value="ECO:0007669"/>
    <property type="project" value="TreeGrafter"/>
</dbReference>
<evidence type="ECO:0000313" key="17">
    <source>
        <dbReference type="Proteomes" id="UP000054408"/>
    </source>
</evidence>
<evidence type="ECO:0000256" key="4">
    <source>
        <dbReference type="ARBA" id="ARBA00011245"/>
    </source>
</evidence>
<dbReference type="InterPro" id="IPR013035">
    <property type="entry name" value="PEP_carboxykinase_C"/>
</dbReference>
<dbReference type="Gene3D" id="3.90.228.20">
    <property type="match status" value="1"/>
</dbReference>
<dbReference type="PANTHER" id="PTHR11561">
    <property type="entry name" value="PHOSPHOENOLPYRUVATE CARBOXYKINASE"/>
    <property type="match status" value="1"/>
</dbReference>
<evidence type="ECO:0000256" key="11">
    <source>
        <dbReference type="ARBA" id="ARBA00023211"/>
    </source>
</evidence>
<sequence length="633" mass="69100">MLWLTLTSLNITPSLVGRALGSVRSASAVSGAIQSALGHHKALAEYVEHYAGLCNPDALHVCDGSEGEYTTFMETMVEDGSMFKLNEAKRPNSYLARSDPRDVARSEESTFISCVNEEDAGPTNNWRDPVEMKATMANLYKDCMVGRTMFVVPFSMGPIGGPISHIGVQLTDSMHVAASMRLMTRMGKAPLEALGTDGEFVKCMHSVGYPLADGKADVAWPCDPDNKYITHYPEENLAESYGSGYGGNSLLGKKAFALRLASAMGKREGWLAEHMLILGVTNPEGKKKYVAAAFPSACGKTNFAMLEPTMPGWKVECVGDDIAWMKFGPDGKLYAINPENGFFGVAPGTSMGTNPNAMRSLDRDCIYTNVAMTADGDVWWEGMTEETPEGMTNWLGEPHNPASNTPAAHPNSRFTVPIANCPVLDPNFEALEGVPIDAIMFGGRRPTTIPLVHEAFSWNHGVLMGASVASEKTAAATGDDIGEIRHDPFAMLPFCGYNMGDYFQHWIDMGKTEGAKLPSMYLVNWFRQDPETGKFIWPGFGENSRVLKWIFERTDGVTDNAAKTPIGYVPTPDALDTDGLAGITNDELTELLRVDPDAWQREINQSDEYLTSTFGPKLPAELKNEIESLKKSF</sequence>
<keyword evidence="12" id="KW-0456">Lyase</keyword>
<evidence type="ECO:0000259" key="15">
    <source>
        <dbReference type="Pfam" id="PF17297"/>
    </source>
</evidence>
<dbReference type="GO" id="GO:0046327">
    <property type="term" value="P:glycerol biosynthetic process from pyruvate"/>
    <property type="evidence" value="ECO:0007669"/>
    <property type="project" value="TreeGrafter"/>
</dbReference>
<keyword evidence="7" id="KW-0479">Metal-binding</keyword>
<dbReference type="PROSITE" id="PS00505">
    <property type="entry name" value="PEPCK_GTP"/>
    <property type="match status" value="1"/>
</dbReference>
<feature type="domain" description="Phosphoenolpyruvate carboxykinase GTP-utilising N-terminal" evidence="15">
    <location>
        <begin position="45"/>
        <end position="265"/>
    </location>
</feature>
<evidence type="ECO:0000256" key="9">
    <source>
        <dbReference type="ARBA" id="ARBA00022793"/>
    </source>
</evidence>
<name>A0A0L0DAX2_THETB</name>
<keyword evidence="16" id="KW-0670">Pyruvate</keyword>
<dbReference type="Pfam" id="PF00821">
    <property type="entry name" value="PEPCK_GTP"/>
    <property type="match status" value="1"/>
</dbReference>
<dbReference type="NCBIfam" id="NF003253">
    <property type="entry name" value="PRK04210.1"/>
    <property type="match status" value="1"/>
</dbReference>
<feature type="domain" description="Phosphoenolpyruvate carboxykinase C-terminal P-loop" evidence="14">
    <location>
        <begin position="270"/>
        <end position="631"/>
    </location>
</feature>
<evidence type="ECO:0000256" key="1">
    <source>
        <dbReference type="ARBA" id="ARBA00001936"/>
    </source>
</evidence>
<keyword evidence="16" id="KW-0808">Transferase</keyword>
<evidence type="ECO:0000256" key="5">
    <source>
        <dbReference type="ARBA" id="ARBA00012306"/>
    </source>
</evidence>
<organism evidence="16 17">
    <name type="scientific">Thecamonas trahens ATCC 50062</name>
    <dbReference type="NCBI Taxonomy" id="461836"/>
    <lineage>
        <taxon>Eukaryota</taxon>
        <taxon>Apusozoa</taxon>
        <taxon>Apusomonadida</taxon>
        <taxon>Apusomonadidae</taxon>
        <taxon>Thecamonas</taxon>
    </lineage>
</organism>
<dbReference type="GO" id="GO:0005525">
    <property type="term" value="F:GTP binding"/>
    <property type="evidence" value="ECO:0007669"/>
    <property type="project" value="UniProtKB-KW"/>
</dbReference>
<dbReference type="InterPro" id="IPR008209">
    <property type="entry name" value="PEP_carboxykinase_GTP"/>
</dbReference>
<evidence type="ECO:0000256" key="8">
    <source>
        <dbReference type="ARBA" id="ARBA00022741"/>
    </source>
</evidence>
<evidence type="ECO:0000259" key="14">
    <source>
        <dbReference type="Pfam" id="PF00821"/>
    </source>
</evidence>
<keyword evidence="8" id="KW-0547">Nucleotide-binding</keyword>
<dbReference type="InterPro" id="IPR008210">
    <property type="entry name" value="PEP_carboxykinase_N"/>
</dbReference>
<evidence type="ECO:0000256" key="3">
    <source>
        <dbReference type="ARBA" id="ARBA00005796"/>
    </source>
</evidence>
<accession>A0A0L0DAX2</accession>
<proteinExistence type="inferred from homology"/>
<feature type="signal peptide" evidence="13">
    <location>
        <begin position="1"/>
        <end position="21"/>
    </location>
</feature>
<dbReference type="Gene3D" id="3.40.449.10">
    <property type="entry name" value="Phosphoenolpyruvate Carboxykinase, domain 1"/>
    <property type="match status" value="1"/>
</dbReference>
<dbReference type="Proteomes" id="UP000054408">
    <property type="component" value="Unassembled WGS sequence"/>
</dbReference>
<dbReference type="CDD" id="cd00819">
    <property type="entry name" value="PEPCK_GTP"/>
    <property type="match status" value="1"/>
</dbReference>
<evidence type="ECO:0000256" key="6">
    <source>
        <dbReference type="ARBA" id="ARBA00022432"/>
    </source>
</evidence>
<dbReference type="InterPro" id="IPR035078">
    <property type="entry name" value="PEP_carboxykinase_GTP_N"/>
</dbReference>
<evidence type="ECO:0000256" key="7">
    <source>
        <dbReference type="ARBA" id="ARBA00022723"/>
    </source>
</evidence>
<dbReference type="HAMAP" id="MF_00452">
    <property type="entry name" value="PEPCK_GTP"/>
    <property type="match status" value="1"/>
</dbReference>
<keyword evidence="10" id="KW-0342">GTP-binding</keyword>
<dbReference type="FunFam" id="3.40.449.10:FF:000005">
    <property type="entry name" value="Phosphoenolpyruvate carboxykinase [GTP]"/>
    <property type="match status" value="1"/>
</dbReference>
<comment type="subunit">
    <text evidence="4">Monomer.</text>
</comment>
<evidence type="ECO:0000256" key="12">
    <source>
        <dbReference type="ARBA" id="ARBA00023239"/>
    </source>
</evidence>
<evidence type="ECO:0000256" key="10">
    <source>
        <dbReference type="ARBA" id="ARBA00023134"/>
    </source>
</evidence>
<dbReference type="GO" id="GO:0042594">
    <property type="term" value="P:response to starvation"/>
    <property type="evidence" value="ECO:0007669"/>
    <property type="project" value="TreeGrafter"/>
</dbReference>
<gene>
    <name evidence="16" type="ORF">AMSG_05384</name>
</gene>
<keyword evidence="16" id="KW-0418">Kinase</keyword>
<dbReference type="SUPFAM" id="SSF68923">
    <property type="entry name" value="PEP carboxykinase N-terminal domain"/>
    <property type="match status" value="1"/>
</dbReference>
<dbReference type="AlphaFoldDB" id="A0A0L0DAX2"/>
<keyword evidence="17" id="KW-1185">Reference proteome</keyword>
<dbReference type="Gene3D" id="2.170.8.10">
    <property type="entry name" value="Phosphoenolpyruvate Carboxykinase, domain 2"/>
    <property type="match status" value="1"/>
</dbReference>
<dbReference type="GO" id="GO:0019543">
    <property type="term" value="P:propionate catabolic process"/>
    <property type="evidence" value="ECO:0007669"/>
    <property type="project" value="TreeGrafter"/>
</dbReference>
<dbReference type="eggNOG" id="KOG3749">
    <property type="taxonomic scope" value="Eukaryota"/>
</dbReference>
<comment type="similarity">
    <text evidence="3">Belongs to the phosphoenolpyruvate carboxykinase [GTP] family.</text>
</comment>
<comment type="cofactor">
    <cofactor evidence="1">
        <name>Mn(2+)</name>
        <dbReference type="ChEBI" id="CHEBI:29035"/>
    </cofactor>
</comment>
<dbReference type="RefSeq" id="XP_013757810.1">
    <property type="nucleotide sequence ID" value="XM_013902356.1"/>
</dbReference>
<dbReference type="OrthoDB" id="5841594at2759"/>
<feature type="chain" id="PRO_5005537020" description="phosphoenolpyruvate carboxykinase (GTP)" evidence="13">
    <location>
        <begin position="22"/>
        <end position="633"/>
    </location>
</feature>
<dbReference type="STRING" id="461836.A0A0L0DAX2"/>
<dbReference type="PANTHER" id="PTHR11561:SF0">
    <property type="entry name" value="PHOSPHOENOLPYRUVATE CARBOXYKINASE [GTP]-RELATED"/>
    <property type="match status" value="1"/>
</dbReference>
<dbReference type="GO" id="GO:0006094">
    <property type="term" value="P:gluconeogenesis"/>
    <property type="evidence" value="ECO:0007669"/>
    <property type="project" value="UniProtKB-KW"/>
</dbReference>
<comment type="pathway">
    <text evidence="2">Carbohydrate biosynthesis; gluconeogenesis.</text>
</comment>